<dbReference type="PRINTS" id="PR00834">
    <property type="entry name" value="PROTEASES2C"/>
</dbReference>
<dbReference type="SUPFAM" id="SSF50494">
    <property type="entry name" value="Trypsin-like serine proteases"/>
    <property type="match status" value="1"/>
</dbReference>
<proteinExistence type="inferred from homology"/>
<sequence>MPREEEEEGKGESGSRSSGAMRSRRRTPAATPTSPTVTTRSRASQSEPPPPSTTLKGRKRSRASGGCEDEPPTASKGRKRSMASGGREDEPPSTASKGRKRSRASGGREDEPPSTASKARKRSRASGGHEDDETAEQEASPALVSPPAEHASSGDSSAVSSPLCWPVLPGAVIRGQDPPGHVEPVMKMKPGILDAYDRLTWKCNEKKGRQMKLATLYAPESVSCLVNEEFIPTRESATKTVLKAAKVVMSLSSYVDGVLLNQTSGFVINWDRESKIGTILTSALIICSKHSSRDEWSGTRKYIPEAEVRVHLLDKDDSVAVANLIHFDKNYSLAVFKAVMNLSTEVHPFCDAKFGQEVFVLGRDKNLDLNIDHGLVPYKGPTTFERNHYMFINCALKRNECGNGGPVIDLNGEVVGMVINIWRMGFIPSSFIIKCLHMLSKFNCVPRLHIGMKLSSIKFLDPIRVERISRKCNVDSGLIVKAVSHGSITEELGVRPGDIIQSMNGECITTTVELENLLMRICENHLDQGCHIGSSVDIQVGIFHIRQGSSCSTSLKLPLSDDVEMFVFTLCLKETVIQVFMTQWHTALDDIGLPRIQVACVGEMIFVAARAIVLAIFI</sequence>
<evidence type="ECO:0008006" key="5">
    <source>
        <dbReference type="Google" id="ProtNLM"/>
    </source>
</evidence>
<dbReference type="Gene3D" id="2.40.10.120">
    <property type="match status" value="1"/>
</dbReference>
<evidence type="ECO:0000256" key="2">
    <source>
        <dbReference type="SAM" id="MobiDB-lite"/>
    </source>
</evidence>
<feature type="region of interest" description="Disordered" evidence="2">
    <location>
        <begin position="1"/>
        <end position="160"/>
    </location>
</feature>
<dbReference type="GO" id="GO:0006508">
    <property type="term" value="P:proteolysis"/>
    <property type="evidence" value="ECO:0007669"/>
    <property type="project" value="InterPro"/>
</dbReference>
<dbReference type="GO" id="GO:0004252">
    <property type="term" value="F:serine-type endopeptidase activity"/>
    <property type="evidence" value="ECO:0007669"/>
    <property type="project" value="InterPro"/>
</dbReference>
<protein>
    <recommendedName>
        <fullName evidence="5">PDZ domain-containing protein</fullName>
    </recommendedName>
</protein>
<dbReference type="Gene3D" id="2.30.42.10">
    <property type="match status" value="1"/>
</dbReference>
<keyword evidence="4" id="KW-1185">Reference proteome</keyword>
<feature type="compositionally biased region" description="Low complexity" evidence="2">
    <location>
        <begin position="28"/>
        <end position="44"/>
    </location>
</feature>
<dbReference type="InterPro" id="IPR001940">
    <property type="entry name" value="Peptidase_S1C"/>
</dbReference>
<accession>A0AAQ3XHR9</accession>
<dbReference type="Pfam" id="PF13365">
    <property type="entry name" value="Trypsin_2"/>
    <property type="match status" value="1"/>
</dbReference>
<reference evidence="3 4" key="1">
    <citation type="submission" date="2024-02" db="EMBL/GenBank/DDBJ databases">
        <title>High-quality chromosome-scale genome assembly of Pensacola bahiagrass (Paspalum notatum Flugge var. saurae).</title>
        <authorList>
            <person name="Vega J.M."/>
            <person name="Podio M."/>
            <person name="Orjuela J."/>
            <person name="Siena L.A."/>
            <person name="Pessino S.C."/>
            <person name="Combes M.C."/>
            <person name="Mariac C."/>
            <person name="Albertini E."/>
            <person name="Pupilli F."/>
            <person name="Ortiz J.P.A."/>
            <person name="Leblanc O."/>
        </authorList>
    </citation>
    <scope>NUCLEOTIDE SEQUENCE [LARGE SCALE GENOMIC DNA]</scope>
    <source>
        <strain evidence="3">R1</strain>
        <tissue evidence="3">Leaf</tissue>
    </source>
</reference>
<dbReference type="EMBL" id="CP144754">
    <property type="protein sequence ID" value="WVZ98590.1"/>
    <property type="molecule type" value="Genomic_DNA"/>
</dbReference>
<dbReference type="PANTHER" id="PTHR47389:SF5">
    <property type="entry name" value="OS09G0436700 PROTEIN"/>
    <property type="match status" value="1"/>
</dbReference>
<dbReference type="Proteomes" id="UP001341281">
    <property type="component" value="Chromosome 10"/>
</dbReference>
<evidence type="ECO:0000313" key="3">
    <source>
        <dbReference type="EMBL" id="WVZ98590.1"/>
    </source>
</evidence>
<dbReference type="PANTHER" id="PTHR47389">
    <property type="entry name" value="OS09G0436400 PROTEIN"/>
    <property type="match status" value="1"/>
</dbReference>
<dbReference type="InterPro" id="IPR036034">
    <property type="entry name" value="PDZ_sf"/>
</dbReference>
<dbReference type="AlphaFoldDB" id="A0AAQ3XHR9"/>
<gene>
    <name evidence="3" type="ORF">U9M48_044012</name>
</gene>
<evidence type="ECO:0000256" key="1">
    <source>
        <dbReference type="ARBA" id="ARBA00010541"/>
    </source>
</evidence>
<name>A0AAQ3XHR9_PASNO</name>
<evidence type="ECO:0000313" key="4">
    <source>
        <dbReference type="Proteomes" id="UP001341281"/>
    </source>
</evidence>
<dbReference type="SUPFAM" id="SSF50156">
    <property type="entry name" value="PDZ domain-like"/>
    <property type="match status" value="1"/>
</dbReference>
<organism evidence="3 4">
    <name type="scientific">Paspalum notatum var. saurae</name>
    <dbReference type="NCBI Taxonomy" id="547442"/>
    <lineage>
        <taxon>Eukaryota</taxon>
        <taxon>Viridiplantae</taxon>
        <taxon>Streptophyta</taxon>
        <taxon>Embryophyta</taxon>
        <taxon>Tracheophyta</taxon>
        <taxon>Spermatophyta</taxon>
        <taxon>Magnoliopsida</taxon>
        <taxon>Liliopsida</taxon>
        <taxon>Poales</taxon>
        <taxon>Poaceae</taxon>
        <taxon>PACMAD clade</taxon>
        <taxon>Panicoideae</taxon>
        <taxon>Andropogonodae</taxon>
        <taxon>Paspaleae</taxon>
        <taxon>Paspalinae</taxon>
        <taxon>Paspalum</taxon>
    </lineage>
</organism>
<comment type="similarity">
    <text evidence="1">Belongs to the peptidase S1C family.</text>
</comment>
<dbReference type="InterPro" id="IPR009003">
    <property type="entry name" value="Peptidase_S1_PA"/>
</dbReference>